<comment type="caution">
    <text evidence="8">The sequence shown here is derived from an EMBL/GenBank/DDBJ whole genome shotgun (WGS) entry which is preliminary data.</text>
</comment>
<dbReference type="InterPro" id="IPR008906">
    <property type="entry name" value="HATC_C_dom"/>
</dbReference>
<evidence type="ECO:0000256" key="5">
    <source>
        <dbReference type="ARBA" id="ARBA00023242"/>
    </source>
</evidence>
<keyword evidence="9" id="KW-1185">Reference proteome</keyword>
<organism evidence="8 9">
    <name type="scientific">Daphnia magna</name>
    <dbReference type="NCBI Taxonomy" id="35525"/>
    <lineage>
        <taxon>Eukaryota</taxon>
        <taxon>Metazoa</taxon>
        <taxon>Ecdysozoa</taxon>
        <taxon>Arthropoda</taxon>
        <taxon>Crustacea</taxon>
        <taxon>Branchiopoda</taxon>
        <taxon>Diplostraca</taxon>
        <taxon>Cladocera</taxon>
        <taxon>Anomopoda</taxon>
        <taxon>Daphniidae</taxon>
        <taxon>Daphnia</taxon>
    </lineage>
</organism>
<comment type="subcellular location">
    <subcellularLocation>
        <location evidence="1">Nucleus</location>
    </subcellularLocation>
</comment>
<dbReference type="InterPro" id="IPR052035">
    <property type="entry name" value="ZnF_BED_domain_contain"/>
</dbReference>
<gene>
    <name evidence="8" type="ORF">OUZ56_012354</name>
</gene>
<evidence type="ECO:0000256" key="1">
    <source>
        <dbReference type="ARBA" id="ARBA00004123"/>
    </source>
</evidence>
<proteinExistence type="predicted"/>
<dbReference type="Proteomes" id="UP001234178">
    <property type="component" value="Unassembled WGS sequence"/>
</dbReference>
<dbReference type="SUPFAM" id="SSF53098">
    <property type="entry name" value="Ribonuclease H-like"/>
    <property type="match status" value="1"/>
</dbReference>
<evidence type="ECO:0000259" key="7">
    <source>
        <dbReference type="Pfam" id="PF05699"/>
    </source>
</evidence>
<evidence type="ECO:0000256" key="6">
    <source>
        <dbReference type="SAM" id="MobiDB-lite"/>
    </source>
</evidence>
<feature type="region of interest" description="Disordered" evidence="6">
    <location>
        <begin position="1"/>
        <end position="36"/>
    </location>
</feature>
<reference evidence="8 9" key="1">
    <citation type="journal article" date="2023" name="Nucleic Acids Res.">
        <title>The hologenome of Daphnia magna reveals possible DNA methylation and microbiome-mediated evolution of the host genome.</title>
        <authorList>
            <person name="Chaturvedi A."/>
            <person name="Li X."/>
            <person name="Dhandapani V."/>
            <person name="Marshall H."/>
            <person name="Kissane S."/>
            <person name="Cuenca-Cambronero M."/>
            <person name="Asole G."/>
            <person name="Calvet F."/>
            <person name="Ruiz-Romero M."/>
            <person name="Marangio P."/>
            <person name="Guigo R."/>
            <person name="Rago D."/>
            <person name="Mirbahai L."/>
            <person name="Eastwood N."/>
            <person name="Colbourne J.K."/>
            <person name="Zhou J."/>
            <person name="Mallon E."/>
            <person name="Orsini L."/>
        </authorList>
    </citation>
    <scope>NUCLEOTIDE SEQUENCE [LARGE SCALE GENOMIC DNA]</scope>
    <source>
        <strain evidence="8">LRV0_1</strain>
    </source>
</reference>
<dbReference type="PANTHER" id="PTHR46481">
    <property type="entry name" value="ZINC FINGER BED DOMAIN-CONTAINING PROTEIN 4"/>
    <property type="match status" value="1"/>
</dbReference>
<evidence type="ECO:0000313" key="9">
    <source>
        <dbReference type="Proteomes" id="UP001234178"/>
    </source>
</evidence>
<name>A0ABQ9Z2Y0_9CRUS</name>
<protein>
    <recommendedName>
        <fullName evidence="7">HAT C-terminal dimerisation domain-containing protein</fullName>
    </recommendedName>
</protein>
<dbReference type="Pfam" id="PF05699">
    <property type="entry name" value="Dimer_Tnp_hAT"/>
    <property type="match status" value="1"/>
</dbReference>
<keyword evidence="4" id="KW-0862">Zinc</keyword>
<dbReference type="InterPro" id="IPR012337">
    <property type="entry name" value="RNaseH-like_sf"/>
</dbReference>
<evidence type="ECO:0000256" key="3">
    <source>
        <dbReference type="ARBA" id="ARBA00022771"/>
    </source>
</evidence>
<evidence type="ECO:0000256" key="2">
    <source>
        <dbReference type="ARBA" id="ARBA00022723"/>
    </source>
</evidence>
<evidence type="ECO:0000256" key="4">
    <source>
        <dbReference type="ARBA" id="ARBA00022833"/>
    </source>
</evidence>
<keyword evidence="3" id="KW-0863">Zinc-finger</keyword>
<sequence>MFYRKYATETSDTERQPPQDQEEDIVGPTQPKRKSRSLYSMVIEPRRLSSVDSSKAFEELKIYLNYPTLPMEEIRSLEFWRLNSHRFPVLSPIARDIFGIPASSGSVERVYSTATDILSAKQNRKRILDLEILCLPVDKIIAPKHCVSYTLGRIRTLGRYKKSAFCTTLQQMEEEEPNPRRLNFLRKNGPYAYQLTREFYFTQETIPRFFESPGSNVALIECSDFTLREWIAITQCEKCRIVATEKAELSNYSVFRRTGKEESCGKPSGQFNHKHVDWAPSINLGLKKPKLHLVGDQVVEGNLNSAEHPPIALMDVTLPEEIVESDCSSPITLITVSSSAESPMETHD</sequence>
<feature type="domain" description="HAT C-terminal dimerisation" evidence="7">
    <location>
        <begin position="59"/>
        <end position="125"/>
    </location>
</feature>
<keyword evidence="5" id="KW-0539">Nucleus</keyword>
<dbReference type="PANTHER" id="PTHR46481:SF10">
    <property type="entry name" value="ZINC FINGER BED DOMAIN-CONTAINING PROTEIN 39"/>
    <property type="match status" value="1"/>
</dbReference>
<dbReference type="EMBL" id="JAOYFB010000002">
    <property type="protein sequence ID" value="KAK4007194.1"/>
    <property type="molecule type" value="Genomic_DNA"/>
</dbReference>
<evidence type="ECO:0000313" key="8">
    <source>
        <dbReference type="EMBL" id="KAK4007194.1"/>
    </source>
</evidence>
<keyword evidence="2" id="KW-0479">Metal-binding</keyword>
<accession>A0ABQ9Z2Y0</accession>